<dbReference type="AlphaFoldDB" id="A0A1R1YDW8"/>
<gene>
    <name evidence="2" type="ORF">AYI70_g1143</name>
</gene>
<dbReference type="OrthoDB" id="5545891at2759"/>
<proteinExistence type="predicted"/>
<feature type="non-terminal residue" evidence="2">
    <location>
        <position position="242"/>
    </location>
</feature>
<keyword evidence="3" id="KW-1185">Reference proteome</keyword>
<sequence length="242" mass="27554">MDAIPNMEEDFFRSPLTDKERKEIIYGQAKFAGMKYQPPPLNDAAAPAVKNVDSMLYSIQSSLALITRPLEQYVHDQLRRNRQFSDENSEDLDLICLEDASPYLSLRGANLPTANEAAPDDTPPPIQEEGVKRGQQSHLIGNSEPPIQESHRGSNSEDSGFLQPTLHYSQEKWRPQTSLRPEESERAHRTTLVQNGDTQIDLPDAQEERLDVVYRFERCLSPHSDTPEVQKISQIPMEWEDI</sequence>
<organism evidence="2 3">
    <name type="scientific">Smittium culicis</name>
    <dbReference type="NCBI Taxonomy" id="133412"/>
    <lineage>
        <taxon>Eukaryota</taxon>
        <taxon>Fungi</taxon>
        <taxon>Fungi incertae sedis</taxon>
        <taxon>Zoopagomycota</taxon>
        <taxon>Kickxellomycotina</taxon>
        <taxon>Harpellomycetes</taxon>
        <taxon>Harpellales</taxon>
        <taxon>Legeriomycetaceae</taxon>
        <taxon>Smittium</taxon>
    </lineage>
</organism>
<dbReference type="Proteomes" id="UP000187283">
    <property type="component" value="Unassembled WGS sequence"/>
</dbReference>
<evidence type="ECO:0000313" key="3">
    <source>
        <dbReference type="Proteomes" id="UP000187283"/>
    </source>
</evidence>
<comment type="caution">
    <text evidence="2">The sequence shown here is derived from an EMBL/GenBank/DDBJ whole genome shotgun (WGS) entry which is preliminary data.</text>
</comment>
<evidence type="ECO:0000313" key="2">
    <source>
        <dbReference type="EMBL" id="OMJ25079.1"/>
    </source>
</evidence>
<feature type="compositionally biased region" description="Basic and acidic residues" evidence="1">
    <location>
        <begin position="169"/>
        <end position="187"/>
    </location>
</feature>
<dbReference type="EMBL" id="LSSN01000230">
    <property type="protein sequence ID" value="OMJ25079.1"/>
    <property type="molecule type" value="Genomic_DNA"/>
</dbReference>
<name>A0A1R1YDW8_9FUNG</name>
<accession>A0A1R1YDW8</accession>
<feature type="region of interest" description="Disordered" evidence="1">
    <location>
        <begin position="112"/>
        <end position="187"/>
    </location>
</feature>
<dbReference type="STRING" id="133412.A0A1R1YDW8"/>
<evidence type="ECO:0000256" key="1">
    <source>
        <dbReference type="SAM" id="MobiDB-lite"/>
    </source>
</evidence>
<reference evidence="2 3" key="1">
    <citation type="submission" date="2017-01" db="EMBL/GenBank/DDBJ databases">
        <authorList>
            <person name="Mah S.A."/>
            <person name="Swanson W.J."/>
            <person name="Moy G.W."/>
            <person name="Vacquier V.D."/>
        </authorList>
    </citation>
    <scope>NUCLEOTIDE SEQUENCE [LARGE SCALE GENOMIC DNA]</scope>
    <source>
        <strain evidence="2 3">GSMNP</strain>
    </source>
</reference>
<protein>
    <submittedName>
        <fullName evidence="2">Uncharacterized protein</fullName>
    </submittedName>
</protein>